<comment type="caution">
    <text evidence="3">The sequence shown here is derived from an EMBL/GenBank/DDBJ whole genome shotgun (WGS) entry which is preliminary data.</text>
</comment>
<feature type="domain" description="Ubiquitin-like" evidence="2">
    <location>
        <begin position="118"/>
        <end position="206"/>
    </location>
</feature>
<dbReference type="AlphaFoldDB" id="A0AAD5VZS7"/>
<reference evidence="3" key="1">
    <citation type="submission" date="2022-07" db="EMBL/GenBank/DDBJ databases">
        <title>Genome Sequence of Leucocoprinus birnbaumii.</title>
        <authorList>
            <person name="Buettner E."/>
        </authorList>
    </citation>
    <scope>NUCLEOTIDE SEQUENCE</scope>
    <source>
        <strain evidence="3">VT141</strain>
    </source>
</reference>
<proteinExistence type="predicted"/>
<dbReference type="PROSITE" id="PS50053">
    <property type="entry name" value="UBIQUITIN_2"/>
    <property type="match status" value="1"/>
</dbReference>
<dbReference type="InterPro" id="IPR000626">
    <property type="entry name" value="Ubiquitin-like_dom"/>
</dbReference>
<dbReference type="Gene3D" id="3.10.20.90">
    <property type="entry name" value="Phosphatidylinositol 3-kinase Catalytic Subunit, Chain A, domain 1"/>
    <property type="match status" value="1"/>
</dbReference>
<name>A0AAD5VZS7_9AGAR</name>
<dbReference type="Proteomes" id="UP001213000">
    <property type="component" value="Unassembled WGS sequence"/>
</dbReference>
<evidence type="ECO:0000259" key="2">
    <source>
        <dbReference type="PROSITE" id="PS50053"/>
    </source>
</evidence>
<dbReference type="EMBL" id="JANIEX010000140">
    <property type="protein sequence ID" value="KAJ3572497.1"/>
    <property type="molecule type" value="Genomic_DNA"/>
</dbReference>
<dbReference type="InterPro" id="IPR029071">
    <property type="entry name" value="Ubiquitin-like_domsf"/>
</dbReference>
<organism evidence="3 4">
    <name type="scientific">Leucocoprinus birnbaumii</name>
    <dbReference type="NCBI Taxonomy" id="56174"/>
    <lineage>
        <taxon>Eukaryota</taxon>
        <taxon>Fungi</taxon>
        <taxon>Dikarya</taxon>
        <taxon>Basidiomycota</taxon>
        <taxon>Agaricomycotina</taxon>
        <taxon>Agaricomycetes</taxon>
        <taxon>Agaricomycetidae</taxon>
        <taxon>Agaricales</taxon>
        <taxon>Agaricineae</taxon>
        <taxon>Agaricaceae</taxon>
        <taxon>Leucocoprinus</taxon>
    </lineage>
</organism>
<evidence type="ECO:0000256" key="1">
    <source>
        <dbReference type="SAM" id="MobiDB-lite"/>
    </source>
</evidence>
<keyword evidence="4" id="KW-1185">Reference proteome</keyword>
<sequence>MRPSSNTPTPVMLPPLHYQGLDAAQPFGYSPPPNTPGVTSGGAGVSNHKAALAAANATAQQVQAGMVRTADQMLDGDGSEVPQAEDLIPPAKRQRVAKLPGGNLYPEEHWIEMHPYPISLQVQLPNDSSKPEWKLDGSVVLVPDLAMNLLISTLRDRIRNVTGSALPASRMRISYQGKMLTNSSTLGSYNLEDEDMLVLSVSEPRRR</sequence>
<feature type="region of interest" description="Disordered" evidence="1">
    <location>
        <begin position="23"/>
        <end position="44"/>
    </location>
</feature>
<dbReference type="Pfam" id="PF00240">
    <property type="entry name" value="ubiquitin"/>
    <property type="match status" value="1"/>
</dbReference>
<evidence type="ECO:0000313" key="4">
    <source>
        <dbReference type="Proteomes" id="UP001213000"/>
    </source>
</evidence>
<dbReference type="SUPFAM" id="SSF54236">
    <property type="entry name" value="Ubiquitin-like"/>
    <property type="match status" value="1"/>
</dbReference>
<gene>
    <name evidence="3" type="ORF">NP233_g3055</name>
</gene>
<evidence type="ECO:0000313" key="3">
    <source>
        <dbReference type="EMBL" id="KAJ3572497.1"/>
    </source>
</evidence>
<protein>
    <recommendedName>
        <fullName evidence="2">Ubiquitin-like domain-containing protein</fullName>
    </recommendedName>
</protein>
<accession>A0AAD5VZS7</accession>